<feature type="transmembrane region" description="Helical" evidence="1">
    <location>
        <begin position="20"/>
        <end position="37"/>
    </location>
</feature>
<keyword evidence="1" id="KW-0812">Transmembrane</keyword>
<evidence type="ECO:0000313" key="3">
    <source>
        <dbReference type="Proteomes" id="UP001597086"/>
    </source>
</evidence>
<proteinExistence type="predicted"/>
<keyword evidence="3" id="KW-1185">Reference proteome</keyword>
<evidence type="ECO:0000313" key="2">
    <source>
        <dbReference type="EMBL" id="MFD1015740.1"/>
    </source>
</evidence>
<comment type="caution">
    <text evidence="2">The sequence shown here is derived from an EMBL/GenBank/DDBJ whole genome shotgun (WGS) entry which is preliminary data.</text>
</comment>
<reference evidence="3" key="1">
    <citation type="journal article" date="2019" name="Int. J. Syst. Evol. Microbiol.">
        <title>The Global Catalogue of Microorganisms (GCM) 10K type strain sequencing project: providing services to taxonomists for standard genome sequencing and annotation.</title>
        <authorList>
            <consortium name="The Broad Institute Genomics Platform"/>
            <consortium name="The Broad Institute Genome Sequencing Center for Infectious Disease"/>
            <person name="Wu L."/>
            <person name="Ma J."/>
        </authorList>
    </citation>
    <scope>NUCLEOTIDE SEQUENCE [LARGE SCALE GENOMIC DNA]</scope>
    <source>
        <strain evidence="3">CCUG 56098</strain>
    </source>
</reference>
<protein>
    <submittedName>
        <fullName evidence="2">Uncharacterized protein</fullName>
    </submittedName>
</protein>
<keyword evidence="1" id="KW-0472">Membrane</keyword>
<dbReference type="RefSeq" id="WP_386115770.1">
    <property type="nucleotide sequence ID" value="NZ_JBHTKM010000058.1"/>
</dbReference>
<name>A0ABW3KPL1_9FLAO</name>
<dbReference type="EMBL" id="JBHTKM010000058">
    <property type="protein sequence ID" value="MFD1015740.1"/>
    <property type="molecule type" value="Genomic_DNA"/>
</dbReference>
<accession>A0ABW3KPL1</accession>
<keyword evidence="1" id="KW-1133">Transmembrane helix</keyword>
<dbReference type="Proteomes" id="UP001597086">
    <property type="component" value="Unassembled WGS sequence"/>
</dbReference>
<gene>
    <name evidence="2" type="ORF">ACFQ13_07425</name>
</gene>
<sequence length="238" mass="28142">MKKLKMPKLNDSHKKNLRTAIFFVLGVICTLAITSLWNKALPEEPIIVKEVSDSIKVVHEYKIPKIDDSLEITLKKKLQNLELLNNYENEIDNRIKRIENKSNNSTIPNLISLKFSESYESKGYTQGNANSFFKMECPNINSTEFIDFRLDFFNPKILNEIAFLRLNIYKFEKTSDKESRNYILNQFYEPYENNDNFIRIENNLKSGKYEIMIGFTLKKDLNKKYPDFYMKKCILTKK</sequence>
<evidence type="ECO:0000256" key="1">
    <source>
        <dbReference type="SAM" id="Phobius"/>
    </source>
</evidence>
<organism evidence="2 3">
    <name type="scientific">Winogradskyella rapida</name>
    <dbReference type="NCBI Taxonomy" id="549701"/>
    <lineage>
        <taxon>Bacteria</taxon>
        <taxon>Pseudomonadati</taxon>
        <taxon>Bacteroidota</taxon>
        <taxon>Flavobacteriia</taxon>
        <taxon>Flavobacteriales</taxon>
        <taxon>Flavobacteriaceae</taxon>
        <taxon>Winogradskyella</taxon>
    </lineage>
</organism>